<accession>A0ABR0QGG6</accession>
<protein>
    <submittedName>
        <fullName evidence="1">Uncharacterized protein</fullName>
    </submittedName>
</protein>
<sequence length="70" mass="8340">MELLFHYDMVQKFKGKQSFGWLNAQNVEWRLQVHSKNRRIAIPGRRCRMAIPTSPSNGPFFLLQKYPFLD</sequence>
<reference evidence="1 2" key="1">
    <citation type="submission" date="2023-03" db="EMBL/GenBank/DDBJ databases">
        <title>WGS of Gossypium arboreum.</title>
        <authorList>
            <person name="Yu D."/>
        </authorList>
    </citation>
    <scope>NUCLEOTIDE SEQUENCE [LARGE SCALE GENOMIC DNA]</scope>
    <source>
        <tissue evidence="1">Leaf</tissue>
    </source>
</reference>
<name>A0ABR0QGG6_GOSAR</name>
<keyword evidence="2" id="KW-1185">Reference proteome</keyword>
<evidence type="ECO:0000313" key="2">
    <source>
        <dbReference type="Proteomes" id="UP001358586"/>
    </source>
</evidence>
<dbReference type="Proteomes" id="UP001358586">
    <property type="component" value="Chromosome 3"/>
</dbReference>
<evidence type="ECO:0000313" key="1">
    <source>
        <dbReference type="EMBL" id="KAK5838144.1"/>
    </source>
</evidence>
<organism evidence="1 2">
    <name type="scientific">Gossypium arboreum</name>
    <name type="common">Tree cotton</name>
    <name type="synonym">Gossypium nanking</name>
    <dbReference type="NCBI Taxonomy" id="29729"/>
    <lineage>
        <taxon>Eukaryota</taxon>
        <taxon>Viridiplantae</taxon>
        <taxon>Streptophyta</taxon>
        <taxon>Embryophyta</taxon>
        <taxon>Tracheophyta</taxon>
        <taxon>Spermatophyta</taxon>
        <taxon>Magnoliopsida</taxon>
        <taxon>eudicotyledons</taxon>
        <taxon>Gunneridae</taxon>
        <taxon>Pentapetalae</taxon>
        <taxon>rosids</taxon>
        <taxon>malvids</taxon>
        <taxon>Malvales</taxon>
        <taxon>Malvaceae</taxon>
        <taxon>Malvoideae</taxon>
        <taxon>Gossypium</taxon>
    </lineage>
</organism>
<gene>
    <name evidence="1" type="ORF">PVK06_006871</name>
</gene>
<proteinExistence type="predicted"/>
<comment type="caution">
    <text evidence="1">The sequence shown here is derived from an EMBL/GenBank/DDBJ whole genome shotgun (WGS) entry which is preliminary data.</text>
</comment>
<dbReference type="EMBL" id="JARKNE010000003">
    <property type="protein sequence ID" value="KAK5838144.1"/>
    <property type="molecule type" value="Genomic_DNA"/>
</dbReference>